<accession>A0AAU7DMN6</accession>
<protein>
    <submittedName>
        <fullName evidence="2">Uncharacterized protein</fullName>
    </submittedName>
</protein>
<gene>
    <name evidence="2" type="ORF">P8935_02955</name>
</gene>
<organism evidence="2">
    <name type="scientific">Telmatobacter sp. DSM 110680</name>
    <dbReference type="NCBI Taxonomy" id="3036704"/>
    <lineage>
        <taxon>Bacteria</taxon>
        <taxon>Pseudomonadati</taxon>
        <taxon>Acidobacteriota</taxon>
        <taxon>Terriglobia</taxon>
        <taxon>Terriglobales</taxon>
        <taxon>Acidobacteriaceae</taxon>
        <taxon>Telmatobacter</taxon>
    </lineage>
</organism>
<dbReference type="EMBL" id="CP121196">
    <property type="protein sequence ID" value="XBH18298.1"/>
    <property type="molecule type" value="Genomic_DNA"/>
</dbReference>
<feature type="transmembrane region" description="Helical" evidence="1">
    <location>
        <begin position="72"/>
        <end position="94"/>
    </location>
</feature>
<feature type="transmembrane region" description="Helical" evidence="1">
    <location>
        <begin position="15"/>
        <end position="32"/>
    </location>
</feature>
<keyword evidence="1" id="KW-0472">Membrane</keyword>
<proteinExistence type="predicted"/>
<reference evidence="2" key="1">
    <citation type="submission" date="2023-03" db="EMBL/GenBank/DDBJ databases">
        <title>Edaphobacter sp.</title>
        <authorList>
            <person name="Huber K.J."/>
            <person name="Papendorf J."/>
            <person name="Pilke C."/>
            <person name="Bunk B."/>
            <person name="Sproeer C."/>
            <person name="Pester M."/>
        </authorList>
    </citation>
    <scope>NUCLEOTIDE SEQUENCE</scope>
    <source>
        <strain evidence="2">DSM 110680</strain>
    </source>
</reference>
<evidence type="ECO:0000256" key="1">
    <source>
        <dbReference type="SAM" id="Phobius"/>
    </source>
</evidence>
<dbReference type="AlphaFoldDB" id="A0AAU7DMN6"/>
<sequence length="109" mass="12409">MSDPNASQCINRDQAILIASRVFAAFLLFWVVDDITELPRELFSVTHYIRGTSEAGMSLFQALRSSYLLGEYMIYLLGNILRISLWFLAAGWFYRCGPRIRSFFAAGAE</sequence>
<keyword evidence="1" id="KW-0812">Transmembrane</keyword>
<keyword evidence="1" id="KW-1133">Transmembrane helix</keyword>
<evidence type="ECO:0000313" key="2">
    <source>
        <dbReference type="EMBL" id="XBH18298.1"/>
    </source>
</evidence>
<dbReference type="RefSeq" id="WP_348263522.1">
    <property type="nucleotide sequence ID" value="NZ_CP121196.1"/>
</dbReference>
<name>A0AAU7DMN6_9BACT</name>